<feature type="transmembrane region" description="Helical" evidence="6">
    <location>
        <begin position="79"/>
        <end position="99"/>
    </location>
</feature>
<keyword evidence="3 6" id="KW-0812">Transmembrane</keyword>
<dbReference type="EMBL" id="AP026560">
    <property type="protein sequence ID" value="BDP42755.1"/>
    <property type="molecule type" value="Genomic_DNA"/>
</dbReference>
<dbReference type="InterPro" id="IPR001123">
    <property type="entry name" value="LeuE-type"/>
</dbReference>
<accession>A0ABM8AG29</accession>
<evidence type="ECO:0000256" key="2">
    <source>
        <dbReference type="ARBA" id="ARBA00022475"/>
    </source>
</evidence>
<comment type="subcellular location">
    <subcellularLocation>
        <location evidence="1">Cell membrane</location>
        <topology evidence="1">Multi-pass membrane protein</topology>
    </subcellularLocation>
</comment>
<dbReference type="Pfam" id="PF01810">
    <property type="entry name" value="LysE"/>
    <property type="match status" value="1"/>
</dbReference>
<sequence>MREHALGRGLGTRQQFRHGGSLGAWRRAAWEAGQTGCGACSKGGKSGLGVRFKRAGQGGGLADSAHALHTPILSPVPPFLRGLTLGLSLIVAIGPQNAFVLRQGLTRRYAWLAALTCSLADTALTTFGVLGVGALLARSPVLVLIGTLAGATFLLWYGWRSFRAARHPGTLQAEGQAAQTPGTILVTAAAFSLLNPHAILDTVVLIGGASAGLGRTGRTTFLLGTILASWLWFFGLALLAGRLALLMRSPRAWQVLDVLIGVVMWAIAVGLVRSALSGG</sequence>
<feature type="transmembrane region" description="Helical" evidence="6">
    <location>
        <begin position="180"/>
        <end position="200"/>
    </location>
</feature>
<evidence type="ECO:0000256" key="4">
    <source>
        <dbReference type="ARBA" id="ARBA00022989"/>
    </source>
</evidence>
<evidence type="ECO:0008006" key="9">
    <source>
        <dbReference type="Google" id="ProtNLM"/>
    </source>
</evidence>
<feature type="transmembrane region" description="Helical" evidence="6">
    <location>
        <begin position="255"/>
        <end position="276"/>
    </location>
</feature>
<dbReference type="PANTHER" id="PTHR30086:SF20">
    <property type="entry name" value="ARGININE EXPORTER PROTEIN ARGO-RELATED"/>
    <property type="match status" value="1"/>
</dbReference>
<proteinExistence type="predicted"/>
<keyword evidence="4 6" id="KW-1133">Transmembrane helix</keyword>
<dbReference type="PANTHER" id="PTHR30086">
    <property type="entry name" value="ARGININE EXPORTER PROTEIN ARGO"/>
    <property type="match status" value="1"/>
</dbReference>
<feature type="transmembrane region" description="Helical" evidence="6">
    <location>
        <begin position="220"/>
        <end position="243"/>
    </location>
</feature>
<dbReference type="Proteomes" id="UP001064971">
    <property type="component" value="Chromosome"/>
</dbReference>
<feature type="transmembrane region" description="Helical" evidence="6">
    <location>
        <begin position="111"/>
        <end position="135"/>
    </location>
</feature>
<reference evidence="7" key="1">
    <citation type="submission" date="2022-07" db="EMBL/GenBank/DDBJ databases">
        <title>Complete Genome Sequence of the Radioresistant Bacterium Deinococcus aetherius ST0316, Isolated from the Air Dust collected in Lower Stratosphere above Japan.</title>
        <authorList>
            <person name="Satoh K."/>
            <person name="Hagiwara K."/>
            <person name="Katsumata K."/>
            <person name="Kubo A."/>
            <person name="Yokobori S."/>
            <person name="Yamagishi A."/>
            <person name="Oono Y."/>
            <person name="Narumi I."/>
        </authorList>
    </citation>
    <scope>NUCLEOTIDE SEQUENCE</scope>
    <source>
        <strain evidence="7">ST0316</strain>
    </source>
</reference>
<keyword evidence="5 6" id="KW-0472">Membrane</keyword>
<evidence type="ECO:0000313" key="7">
    <source>
        <dbReference type="EMBL" id="BDP42755.1"/>
    </source>
</evidence>
<gene>
    <name evidence="7" type="ORF">DAETH_27240</name>
</gene>
<keyword evidence="8" id="KW-1185">Reference proteome</keyword>
<name>A0ABM8AG29_9DEIO</name>
<feature type="transmembrane region" description="Helical" evidence="6">
    <location>
        <begin position="141"/>
        <end position="159"/>
    </location>
</feature>
<evidence type="ECO:0000256" key="6">
    <source>
        <dbReference type="SAM" id="Phobius"/>
    </source>
</evidence>
<evidence type="ECO:0000313" key="8">
    <source>
        <dbReference type="Proteomes" id="UP001064971"/>
    </source>
</evidence>
<organism evidence="7 8">
    <name type="scientific">Deinococcus aetherius</name>
    <dbReference type="NCBI Taxonomy" id="200252"/>
    <lineage>
        <taxon>Bacteria</taxon>
        <taxon>Thermotogati</taxon>
        <taxon>Deinococcota</taxon>
        <taxon>Deinococci</taxon>
        <taxon>Deinococcales</taxon>
        <taxon>Deinococcaceae</taxon>
        <taxon>Deinococcus</taxon>
    </lineage>
</organism>
<evidence type="ECO:0000256" key="1">
    <source>
        <dbReference type="ARBA" id="ARBA00004651"/>
    </source>
</evidence>
<evidence type="ECO:0000256" key="3">
    <source>
        <dbReference type="ARBA" id="ARBA00022692"/>
    </source>
</evidence>
<evidence type="ECO:0000256" key="5">
    <source>
        <dbReference type="ARBA" id="ARBA00023136"/>
    </source>
</evidence>
<keyword evidence="2" id="KW-1003">Cell membrane</keyword>
<protein>
    <recommendedName>
        <fullName evidence="9">Transporter, LysE family</fullName>
    </recommendedName>
</protein>